<dbReference type="SMART" id="SM00086">
    <property type="entry name" value="PAC"/>
    <property type="match status" value="4"/>
</dbReference>
<proteinExistence type="predicted"/>
<dbReference type="Pfam" id="PF00989">
    <property type="entry name" value="PAS"/>
    <property type="match status" value="1"/>
</dbReference>
<feature type="domain" description="PAS" evidence="8">
    <location>
        <begin position="614"/>
        <end position="686"/>
    </location>
</feature>
<accession>A0A5K7YN56</accession>
<dbReference type="InterPro" id="IPR013655">
    <property type="entry name" value="PAS_fold_3"/>
</dbReference>
<evidence type="ECO:0000256" key="2">
    <source>
        <dbReference type="ARBA" id="ARBA00012438"/>
    </source>
</evidence>
<dbReference type="InterPro" id="IPR036097">
    <property type="entry name" value="HisK_dim/P_sf"/>
</dbReference>
<reference evidence="10 11" key="1">
    <citation type="submission" date="2019-11" db="EMBL/GenBank/DDBJ databases">
        <title>Comparative genomics of hydrocarbon-degrading Desulfosarcina strains.</title>
        <authorList>
            <person name="Watanabe M."/>
            <person name="Kojima H."/>
            <person name="Fukui M."/>
        </authorList>
    </citation>
    <scope>NUCLEOTIDE SEQUENCE [LARGE SCALE GENOMIC DNA]</scope>
    <source>
        <strain evidence="10 11">PL12</strain>
    </source>
</reference>
<dbReference type="SUPFAM" id="SSF55785">
    <property type="entry name" value="PYP-like sensor domain (PAS domain)"/>
    <property type="match status" value="5"/>
</dbReference>
<evidence type="ECO:0000313" key="11">
    <source>
        <dbReference type="Proteomes" id="UP000427906"/>
    </source>
</evidence>
<dbReference type="Pfam" id="PF00512">
    <property type="entry name" value="HisKA"/>
    <property type="match status" value="1"/>
</dbReference>
<keyword evidence="3" id="KW-0597">Phosphoprotein</keyword>
<dbReference type="SMART" id="SM00387">
    <property type="entry name" value="HATPase_c"/>
    <property type="match status" value="1"/>
</dbReference>
<dbReference type="Gene3D" id="1.10.287.130">
    <property type="match status" value="1"/>
</dbReference>
<evidence type="ECO:0000256" key="3">
    <source>
        <dbReference type="ARBA" id="ARBA00022553"/>
    </source>
</evidence>
<protein>
    <recommendedName>
        <fullName evidence="2">histidine kinase</fullName>
        <ecNumber evidence="2">2.7.13.3</ecNumber>
    </recommendedName>
</protein>
<dbReference type="Gene3D" id="3.30.450.40">
    <property type="match status" value="1"/>
</dbReference>
<evidence type="ECO:0000256" key="5">
    <source>
        <dbReference type="ARBA" id="ARBA00022777"/>
    </source>
</evidence>
<dbReference type="PROSITE" id="PS50109">
    <property type="entry name" value="HIS_KIN"/>
    <property type="match status" value="1"/>
</dbReference>
<evidence type="ECO:0000256" key="1">
    <source>
        <dbReference type="ARBA" id="ARBA00000085"/>
    </source>
</evidence>
<dbReference type="GO" id="GO:0000155">
    <property type="term" value="F:phosphorelay sensor kinase activity"/>
    <property type="evidence" value="ECO:0007669"/>
    <property type="project" value="InterPro"/>
</dbReference>
<dbReference type="NCBIfam" id="TIGR00229">
    <property type="entry name" value="sensory_box"/>
    <property type="match status" value="2"/>
</dbReference>
<dbReference type="InterPro" id="IPR003661">
    <property type="entry name" value="HisK_dim/P_dom"/>
</dbReference>
<dbReference type="InterPro" id="IPR001610">
    <property type="entry name" value="PAC"/>
</dbReference>
<dbReference type="CDD" id="cd00130">
    <property type="entry name" value="PAS"/>
    <property type="match status" value="4"/>
</dbReference>
<keyword evidence="6" id="KW-0175">Coiled coil</keyword>
<dbReference type="InterPro" id="IPR029016">
    <property type="entry name" value="GAF-like_dom_sf"/>
</dbReference>
<dbReference type="InterPro" id="IPR005467">
    <property type="entry name" value="His_kinase_dom"/>
</dbReference>
<feature type="domain" description="PAC" evidence="9">
    <location>
        <begin position="689"/>
        <end position="739"/>
    </location>
</feature>
<dbReference type="Gene3D" id="2.10.70.100">
    <property type="match status" value="1"/>
</dbReference>
<comment type="catalytic activity">
    <reaction evidence="1">
        <text>ATP + protein L-histidine = ADP + protein N-phospho-L-histidine.</text>
        <dbReference type="EC" id="2.7.13.3"/>
    </reaction>
</comment>
<dbReference type="Gene3D" id="3.30.565.10">
    <property type="entry name" value="Histidine kinase-like ATPase, C-terminal domain"/>
    <property type="match status" value="1"/>
</dbReference>
<dbReference type="InterPro" id="IPR004358">
    <property type="entry name" value="Sig_transdc_His_kin-like_C"/>
</dbReference>
<dbReference type="RefSeq" id="WP_155317715.1">
    <property type="nucleotide sequence ID" value="NZ_AP021874.1"/>
</dbReference>
<dbReference type="InterPro" id="IPR052162">
    <property type="entry name" value="Sensor_kinase/Photoreceptor"/>
</dbReference>
<dbReference type="Pfam" id="PF02518">
    <property type="entry name" value="HATPase_c"/>
    <property type="match status" value="1"/>
</dbReference>
<dbReference type="InterPro" id="IPR013656">
    <property type="entry name" value="PAS_4"/>
</dbReference>
<dbReference type="InterPro" id="IPR035965">
    <property type="entry name" value="PAS-like_dom_sf"/>
</dbReference>
<dbReference type="InterPro" id="IPR000700">
    <property type="entry name" value="PAS-assoc_C"/>
</dbReference>
<dbReference type="GO" id="GO:0006355">
    <property type="term" value="P:regulation of DNA-templated transcription"/>
    <property type="evidence" value="ECO:0007669"/>
    <property type="project" value="InterPro"/>
</dbReference>
<dbReference type="SMART" id="SM00091">
    <property type="entry name" value="PAS"/>
    <property type="match status" value="5"/>
</dbReference>
<evidence type="ECO:0000259" key="8">
    <source>
        <dbReference type="PROSITE" id="PS50112"/>
    </source>
</evidence>
<dbReference type="Pfam" id="PF08448">
    <property type="entry name" value="PAS_4"/>
    <property type="match status" value="2"/>
</dbReference>
<dbReference type="SUPFAM" id="SSF55874">
    <property type="entry name" value="ATPase domain of HSP90 chaperone/DNA topoisomerase II/histidine kinase"/>
    <property type="match status" value="1"/>
</dbReference>
<keyword evidence="4" id="KW-0808">Transferase</keyword>
<feature type="coiled-coil region" evidence="6">
    <location>
        <begin position="7"/>
        <end position="48"/>
    </location>
</feature>
<feature type="domain" description="PAC" evidence="9">
    <location>
        <begin position="257"/>
        <end position="309"/>
    </location>
</feature>
<feature type="domain" description="Histidine kinase" evidence="7">
    <location>
        <begin position="875"/>
        <end position="1092"/>
    </location>
</feature>
<dbReference type="Pfam" id="PF08447">
    <property type="entry name" value="PAS_3"/>
    <property type="match status" value="1"/>
</dbReference>
<dbReference type="PANTHER" id="PTHR43304:SF1">
    <property type="entry name" value="PAC DOMAIN-CONTAINING PROTEIN"/>
    <property type="match status" value="1"/>
</dbReference>
<evidence type="ECO:0000259" key="9">
    <source>
        <dbReference type="PROSITE" id="PS50113"/>
    </source>
</evidence>
<dbReference type="Pfam" id="PF13426">
    <property type="entry name" value="PAS_9"/>
    <property type="match status" value="1"/>
</dbReference>
<dbReference type="OrthoDB" id="5428263at2"/>
<dbReference type="Proteomes" id="UP000427906">
    <property type="component" value="Chromosome"/>
</dbReference>
<dbReference type="Gene3D" id="3.30.450.20">
    <property type="entry name" value="PAS domain"/>
    <property type="match status" value="5"/>
</dbReference>
<feature type="domain" description="PAC" evidence="9">
    <location>
        <begin position="812"/>
        <end position="862"/>
    </location>
</feature>
<dbReference type="PRINTS" id="PR00344">
    <property type="entry name" value="BCTRLSENSOR"/>
</dbReference>
<evidence type="ECO:0000259" key="7">
    <source>
        <dbReference type="PROSITE" id="PS50109"/>
    </source>
</evidence>
<dbReference type="EC" id="2.7.13.3" evidence="2"/>
<dbReference type="SUPFAM" id="SSF47384">
    <property type="entry name" value="Homodimeric domain of signal transducing histidine kinase"/>
    <property type="match status" value="1"/>
</dbReference>
<dbReference type="InterPro" id="IPR000014">
    <property type="entry name" value="PAS"/>
</dbReference>
<feature type="domain" description="PAC" evidence="9">
    <location>
        <begin position="386"/>
        <end position="438"/>
    </location>
</feature>
<gene>
    <name evidence="10" type="ORF">DSCA_36300</name>
</gene>
<dbReference type="PROSITE" id="PS50113">
    <property type="entry name" value="PAC"/>
    <property type="match status" value="4"/>
</dbReference>
<dbReference type="PANTHER" id="PTHR43304">
    <property type="entry name" value="PHYTOCHROME-LIKE PROTEIN CPH1"/>
    <property type="match status" value="1"/>
</dbReference>
<evidence type="ECO:0000256" key="4">
    <source>
        <dbReference type="ARBA" id="ARBA00022679"/>
    </source>
</evidence>
<dbReference type="AlphaFoldDB" id="A0A5K7YN56"/>
<dbReference type="InterPro" id="IPR013767">
    <property type="entry name" value="PAS_fold"/>
</dbReference>
<dbReference type="InterPro" id="IPR036890">
    <property type="entry name" value="HATPase_C_sf"/>
</dbReference>
<dbReference type="InterPro" id="IPR003594">
    <property type="entry name" value="HATPase_dom"/>
</dbReference>
<keyword evidence="11" id="KW-1185">Reference proteome</keyword>
<sequence length="1092" mass="123710">MALKPSYEKLEKKVINLELAFEKGRQNETRLRAERDALKERNNLLEQMVQFLPQGVAAVNAEGRVIVWNRMAEEILETPAEDIMGKKTLDVGRAFYGKPKPTLLDLALQLRDGHDEAYEKFKTANSAITAAVTIPNFKGKGVDRYFTGKAQTLFDSKGHIIGAVETIQDETEKNNITAELKNNEARYRSLVETSQDWIWEVDANGKVIYSSPAVANIWGYAPEEIVGKKIGELFQNEEAIRIDSLYRKLSAAKENINGLEVQIHHKNGKLVWIETSGTPLFGNDGQFKGFCGINRDVTEKKKFLQKIQKKESMLRKAQRMGNLGCWEWDIATNNVIASDSFLNLVGLDPKPSFSLSLDAWIDIIHPDERDQYIQVLQDSLSFSGEQTVTYRIIHKDLGVRNFKAVAEYIRDRDGNPISAFGTVQDITEYVQTAKTIESLNATLYSIRAVNQLIVREKNRKRLLRKSCQILTSNPDMKGAWIQLLDDAGQPVENSCAGLGGDLVSLIAEIKKGVSPNWKQDACLKTMVDIPADRESFCGVFYDKNSNLYYQVFTFNLLKNNKSYGLLSLYNIHTGKQIKEKISLLKEIAEDIAFALHSMALDEEKKGLVESLRQSENRYHMLVDTCPDMISIIQENKVLYANKTVIEKLGWTLDEMQSNSFDWIKLVIPPKHRSLVKKNLYKHYKKEVVKPYQITMKRKNGSEFPVIIRSVPIRVEENQAILSYHIDLTKYSEMKEAIRQSEVKFKALWESLPIIAYEVDSSATIRNVNNEEKFAEIVNLPVGKIINSSIFKCVEKQSLQQAKYLYRSVLNGETSEFELKLASNKTGWFRLKRIANKHGKIIGLIGILMDITEQKIIQEQLMRADRLSSMAHLSAGIAHEIRNPLSSISLFLDILCDQVLTDKSDQVEDILKELKENVDRIANIISRVLDFSRPTVTNEGNIDIKNLINDTIRLWSDKFRRKKIDCEVSIADNIDVFWGDPVGIQQVFGNLIQNAIEAIGTKGAVNINACKINNDNQKNDSNIIIKVKDNGPGINPTDIKQIWEPFFTKGKRYGTGLGLAICHQIVEKYGGHISCESTIGKGTTFTIELPVKK</sequence>
<dbReference type="CDD" id="cd00075">
    <property type="entry name" value="HATPase"/>
    <property type="match status" value="1"/>
</dbReference>
<name>A0A5K7YN56_9BACT</name>
<dbReference type="EMBL" id="AP021874">
    <property type="protein sequence ID" value="BBO69700.1"/>
    <property type="molecule type" value="Genomic_DNA"/>
</dbReference>
<organism evidence="10 11">
    <name type="scientific">Desulfosarcina alkanivorans</name>
    <dbReference type="NCBI Taxonomy" id="571177"/>
    <lineage>
        <taxon>Bacteria</taxon>
        <taxon>Pseudomonadati</taxon>
        <taxon>Thermodesulfobacteriota</taxon>
        <taxon>Desulfobacteria</taxon>
        <taxon>Desulfobacterales</taxon>
        <taxon>Desulfosarcinaceae</taxon>
        <taxon>Desulfosarcina</taxon>
    </lineage>
</organism>
<evidence type="ECO:0000313" key="10">
    <source>
        <dbReference type="EMBL" id="BBO69700.1"/>
    </source>
</evidence>
<dbReference type="SMART" id="SM00388">
    <property type="entry name" value="HisKA"/>
    <property type="match status" value="1"/>
</dbReference>
<dbReference type="KEGG" id="dalk:DSCA_36300"/>
<feature type="domain" description="PAS" evidence="8">
    <location>
        <begin position="183"/>
        <end position="253"/>
    </location>
</feature>
<dbReference type="PROSITE" id="PS50112">
    <property type="entry name" value="PAS"/>
    <property type="match status" value="3"/>
</dbReference>
<dbReference type="CDD" id="cd00082">
    <property type="entry name" value="HisKA"/>
    <property type="match status" value="1"/>
</dbReference>
<keyword evidence="5" id="KW-0418">Kinase</keyword>
<evidence type="ECO:0000256" key="6">
    <source>
        <dbReference type="SAM" id="Coils"/>
    </source>
</evidence>
<feature type="domain" description="PAS" evidence="8">
    <location>
        <begin position="41"/>
        <end position="89"/>
    </location>
</feature>